<dbReference type="EMBL" id="CAJJDN010000027">
    <property type="protein sequence ID" value="CAD8070876.1"/>
    <property type="molecule type" value="Genomic_DNA"/>
</dbReference>
<comment type="caution">
    <text evidence="2">The sequence shown here is derived from an EMBL/GenBank/DDBJ whole genome shotgun (WGS) entry which is preliminary data.</text>
</comment>
<protein>
    <submittedName>
        <fullName evidence="2">Uncharacterized protein</fullName>
    </submittedName>
</protein>
<gene>
    <name evidence="2" type="ORF">PSON_ATCC_30995.1.T0270216</name>
</gene>
<feature type="chain" id="PRO_5035875483" evidence="1">
    <location>
        <begin position="19"/>
        <end position="115"/>
    </location>
</feature>
<organism evidence="2 3">
    <name type="scientific">Paramecium sonneborni</name>
    <dbReference type="NCBI Taxonomy" id="65129"/>
    <lineage>
        <taxon>Eukaryota</taxon>
        <taxon>Sar</taxon>
        <taxon>Alveolata</taxon>
        <taxon>Ciliophora</taxon>
        <taxon>Intramacronucleata</taxon>
        <taxon>Oligohymenophorea</taxon>
        <taxon>Peniculida</taxon>
        <taxon>Parameciidae</taxon>
        <taxon>Paramecium</taxon>
    </lineage>
</organism>
<proteinExistence type="predicted"/>
<dbReference type="Proteomes" id="UP000692954">
    <property type="component" value="Unassembled WGS sequence"/>
</dbReference>
<name>A0A8S1M282_9CILI</name>
<dbReference type="AlphaFoldDB" id="A0A8S1M282"/>
<evidence type="ECO:0000256" key="1">
    <source>
        <dbReference type="SAM" id="SignalP"/>
    </source>
</evidence>
<sequence>MRLLVIIFMLSFISIAYAGANCVQAFCSKEVAECRSDETCQQHISKCSNEFRKKVGSAQKTGAYKGTEHALDDYNYCMRTHQKARAINDCQARHCLKKNLIGIDIEIENLQTIIA</sequence>
<accession>A0A8S1M282</accession>
<feature type="signal peptide" evidence="1">
    <location>
        <begin position="1"/>
        <end position="18"/>
    </location>
</feature>
<evidence type="ECO:0000313" key="3">
    <source>
        <dbReference type="Proteomes" id="UP000692954"/>
    </source>
</evidence>
<dbReference type="OrthoDB" id="290270at2759"/>
<keyword evidence="1" id="KW-0732">Signal</keyword>
<reference evidence="2" key="1">
    <citation type="submission" date="2021-01" db="EMBL/GenBank/DDBJ databases">
        <authorList>
            <consortium name="Genoscope - CEA"/>
            <person name="William W."/>
        </authorList>
    </citation>
    <scope>NUCLEOTIDE SEQUENCE</scope>
</reference>
<keyword evidence="3" id="KW-1185">Reference proteome</keyword>
<evidence type="ECO:0000313" key="2">
    <source>
        <dbReference type="EMBL" id="CAD8070876.1"/>
    </source>
</evidence>